<dbReference type="InterPro" id="IPR017946">
    <property type="entry name" value="PLC-like_Pdiesterase_TIM-brl"/>
</dbReference>
<dbReference type="Gene3D" id="3.20.20.190">
    <property type="entry name" value="Phosphatidylinositol (PI) phosphodiesterase"/>
    <property type="match status" value="1"/>
</dbReference>
<sequence>MVPLSMAAPIITMSQHYRFPKLFQPKKKDDCIVIAHRGASAYYPENTMAAFRGAVAMNSDMIELDVMLSSDGVPVVFHDARLEEHTTGRGLLTDYSLPALRALDAGSWFGSPFAGSRIPTLEEVLEFASDTIALNIEIKTEAVSKQQGGVEEKCLELVEAHGMKEHVLFSSFDYRAVTHLKTLDPAVPVALLYNRSLSNGKMPSNLVATYRADAFNCSYREFTKKWRKNIREHKIPHFVYTVDRPRQMRKLLAAGVDGIFTNKPDLLQSVAAQWRASK</sequence>
<name>A0A521E0F9_9BACT</name>
<evidence type="ECO:0000313" key="3">
    <source>
        <dbReference type="Proteomes" id="UP000317593"/>
    </source>
</evidence>
<dbReference type="EMBL" id="FXTH01000012">
    <property type="protein sequence ID" value="SMO77447.1"/>
    <property type="molecule type" value="Genomic_DNA"/>
</dbReference>
<dbReference type="Proteomes" id="UP000317593">
    <property type="component" value="Unassembled WGS sequence"/>
</dbReference>
<dbReference type="InterPro" id="IPR030395">
    <property type="entry name" value="GP_PDE_dom"/>
</dbReference>
<organism evidence="2 3">
    <name type="scientific">Fodinibius sediminis</name>
    <dbReference type="NCBI Taxonomy" id="1214077"/>
    <lineage>
        <taxon>Bacteria</taxon>
        <taxon>Pseudomonadati</taxon>
        <taxon>Balneolota</taxon>
        <taxon>Balneolia</taxon>
        <taxon>Balneolales</taxon>
        <taxon>Balneolaceae</taxon>
        <taxon>Fodinibius</taxon>
    </lineage>
</organism>
<evidence type="ECO:0000313" key="2">
    <source>
        <dbReference type="EMBL" id="SMO77447.1"/>
    </source>
</evidence>
<dbReference type="PANTHER" id="PTHR46211:SF1">
    <property type="entry name" value="GLYCEROPHOSPHODIESTER PHOSPHODIESTERASE, CYTOPLASMIC"/>
    <property type="match status" value="1"/>
</dbReference>
<gene>
    <name evidence="2" type="ORF">SAMN06265218_112140</name>
</gene>
<dbReference type="PROSITE" id="PS51704">
    <property type="entry name" value="GP_PDE"/>
    <property type="match status" value="1"/>
</dbReference>
<dbReference type="PANTHER" id="PTHR46211">
    <property type="entry name" value="GLYCEROPHOSPHORYL DIESTER PHOSPHODIESTERASE"/>
    <property type="match status" value="1"/>
</dbReference>
<keyword evidence="3" id="KW-1185">Reference proteome</keyword>
<feature type="domain" description="GP-PDE" evidence="1">
    <location>
        <begin position="31"/>
        <end position="271"/>
    </location>
</feature>
<dbReference type="GO" id="GO:0008081">
    <property type="term" value="F:phosphoric diester hydrolase activity"/>
    <property type="evidence" value="ECO:0007669"/>
    <property type="project" value="InterPro"/>
</dbReference>
<accession>A0A521E0F9</accession>
<dbReference type="Pfam" id="PF03009">
    <property type="entry name" value="GDPD"/>
    <property type="match status" value="1"/>
</dbReference>
<dbReference type="GO" id="GO:0006629">
    <property type="term" value="P:lipid metabolic process"/>
    <property type="evidence" value="ECO:0007669"/>
    <property type="project" value="InterPro"/>
</dbReference>
<evidence type="ECO:0000259" key="1">
    <source>
        <dbReference type="PROSITE" id="PS51704"/>
    </source>
</evidence>
<dbReference type="AlphaFoldDB" id="A0A521E0F9"/>
<proteinExistence type="predicted"/>
<protein>
    <submittedName>
        <fullName evidence="2">Glycerophosphoryl diester phosphodiesterase</fullName>
    </submittedName>
</protein>
<reference evidence="2 3" key="1">
    <citation type="submission" date="2017-05" db="EMBL/GenBank/DDBJ databases">
        <authorList>
            <person name="Varghese N."/>
            <person name="Submissions S."/>
        </authorList>
    </citation>
    <scope>NUCLEOTIDE SEQUENCE [LARGE SCALE GENOMIC DNA]</scope>
    <source>
        <strain evidence="2 3">DSM 21194</strain>
    </source>
</reference>
<dbReference type="SUPFAM" id="SSF51695">
    <property type="entry name" value="PLC-like phosphodiesterases"/>
    <property type="match status" value="1"/>
</dbReference>